<proteinExistence type="predicted"/>
<evidence type="ECO:0000313" key="2">
    <source>
        <dbReference type="Proteomes" id="UP000540787"/>
    </source>
</evidence>
<dbReference type="RefSeq" id="WP_183555845.1">
    <property type="nucleotide sequence ID" value="NZ_JACHBX010000003.1"/>
</dbReference>
<reference evidence="1 2" key="1">
    <citation type="submission" date="2020-08" db="EMBL/GenBank/DDBJ databases">
        <title>The Agave Microbiome: Exploring the role of microbial communities in plant adaptations to desert environments.</title>
        <authorList>
            <person name="Partida-Martinez L.P."/>
        </authorList>
    </citation>
    <scope>NUCLEOTIDE SEQUENCE [LARGE SCALE GENOMIC DNA]</scope>
    <source>
        <strain evidence="1 2">AT3.2</strain>
    </source>
</reference>
<name>A0A7X0CFK9_9BURK</name>
<keyword evidence="2" id="KW-1185">Reference proteome</keyword>
<dbReference type="EMBL" id="JACHBX010000003">
    <property type="protein sequence ID" value="MBB6135207.1"/>
    <property type="molecule type" value="Genomic_DNA"/>
</dbReference>
<dbReference type="Proteomes" id="UP000540787">
    <property type="component" value="Unassembled WGS sequence"/>
</dbReference>
<comment type="caution">
    <text evidence="1">The sequence shown here is derived from an EMBL/GenBank/DDBJ whole genome shotgun (WGS) entry which is preliminary data.</text>
</comment>
<accession>A0A7X0CFK9</accession>
<dbReference type="InterPro" id="IPR028148">
    <property type="entry name" value="Imm74"/>
</dbReference>
<dbReference type="Pfam" id="PF15603">
    <property type="entry name" value="Imm74"/>
    <property type="match status" value="1"/>
</dbReference>
<sequence length="81" mass="9562">MELVEITHGHLRVKIGGKSITIYGEAFLRGYGSPDFVLYQNSIEKWDTPDDKENLTLIEKKQLFQFLKEEFSRRKMLLEIE</sequence>
<protein>
    <submittedName>
        <fullName evidence="1">Uncharacterized protein</fullName>
    </submittedName>
</protein>
<evidence type="ECO:0000313" key="1">
    <source>
        <dbReference type="EMBL" id="MBB6135207.1"/>
    </source>
</evidence>
<gene>
    <name evidence="1" type="ORF">HD842_003365</name>
</gene>
<dbReference type="AlphaFoldDB" id="A0A7X0CFK9"/>
<organism evidence="1 2">
    <name type="scientific">Massilia aurea</name>
    <dbReference type="NCBI Taxonomy" id="373040"/>
    <lineage>
        <taxon>Bacteria</taxon>
        <taxon>Pseudomonadati</taxon>
        <taxon>Pseudomonadota</taxon>
        <taxon>Betaproteobacteria</taxon>
        <taxon>Burkholderiales</taxon>
        <taxon>Oxalobacteraceae</taxon>
        <taxon>Telluria group</taxon>
        <taxon>Massilia</taxon>
    </lineage>
</organism>